<dbReference type="SUPFAM" id="SSF56300">
    <property type="entry name" value="Metallo-dependent phosphatases"/>
    <property type="match status" value="1"/>
</dbReference>
<dbReference type="InterPro" id="IPR004843">
    <property type="entry name" value="Calcineurin-like_PHP"/>
</dbReference>
<dbReference type="RefSeq" id="WP_245033239.1">
    <property type="nucleotide sequence ID" value="NZ_CP095075.1"/>
</dbReference>
<dbReference type="EMBL" id="CP095075">
    <property type="protein sequence ID" value="UOR12438.1"/>
    <property type="molecule type" value="Genomic_DNA"/>
</dbReference>
<reference evidence="2" key="1">
    <citation type="submission" date="2022-04" db="EMBL/GenBank/DDBJ databases">
        <title>Halobacillus sp. isolated from saltern.</title>
        <authorList>
            <person name="Won M."/>
            <person name="Lee C.-M."/>
            <person name="Woen H.-Y."/>
            <person name="Kwon S.-W."/>
        </authorList>
    </citation>
    <scope>NUCLEOTIDE SEQUENCE</scope>
    <source>
        <strain evidence="2">SSHM10-5</strain>
    </source>
</reference>
<dbReference type="Gene3D" id="3.60.21.10">
    <property type="match status" value="1"/>
</dbReference>
<accession>A0ABY4HDU6</accession>
<dbReference type="InterPro" id="IPR051158">
    <property type="entry name" value="Metallophosphoesterase_sf"/>
</dbReference>
<dbReference type="InterPro" id="IPR029052">
    <property type="entry name" value="Metallo-depent_PP-like"/>
</dbReference>
<dbReference type="Pfam" id="PF00149">
    <property type="entry name" value="Metallophos"/>
    <property type="match status" value="1"/>
</dbReference>
<dbReference type="PANTHER" id="PTHR31302:SF32">
    <property type="entry name" value="PHOSPHOESTERASE"/>
    <property type="match status" value="1"/>
</dbReference>
<keyword evidence="3" id="KW-1185">Reference proteome</keyword>
<sequence length="248" mass="27649">MNVRMIASAIVVVVWLLVKMFRTAVSDKISTHSLTVPIEKSHTIFFISDIHNRLINQQTIANISDEVDTVIIGGDLADRRVSSSRLSANIKLLHSWNVPIYFVAGNNDHEFKPQPILSLLKHEGIKVLSNQWINLNGKGLTLSGIDPYFNEPSIPACIPENSVNILVIHEPSLLKEFSVDTYNPYDLILTGHTHGGQIRIFGQGPYSRGFWGKYHKAAFLNSEGYGTSLIPMRLGTTPEVHLIKLLPC</sequence>
<dbReference type="PANTHER" id="PTHR31302">
    <property type="entry name" value="TRANSMEMBRANE PROTEIN WITH METALLOPHOSPHOESTERASE DOMAIN-RELATED"/>
    <property type="match status" value="1"/>
</dbReference>
<evidence type="ECO:0000313" key="3">
    <source>
        <dbReference type="Proteomes" id="UP000830326"/>
    </source>
</evidence>
<gene>
    <name evidence="2" type="ORF">MUO15_02660</name>
</gene>
<feature type="domain" description="Calcineurin-like phosphoesterase" evidence="1">
    <location>
        <begin position="43"/>
        <end position="195"/>
    </location>
</feature>
<name>A0ABY4HDU6_9BACI</name>
<proteinExistence type="predicted"/>
<evidence type="ECO:0000259" key="1">
    <source>
        <dbReference type="Pfam" id="PF00149"/>
    </source>
</evidence>
<evidence type="ECO:0000313" key="2">
    <source>
        <dbReference type="EMBL" id="UOR12438.1"/>
    </source>
</evidence>
<organism evidence="2 3">
    <name type="scientific">Halobacillus amylolyticus</name>
    <dbReference type="NCBI Taxonomy" id="2932259"/>
    <lineage>
        <taxon>Bacteria</taxon>
        <taxon>Bacillati</taxon>
        <taxon>Bacillota</taxon>
        <taxon>Bacilli</taxon>
        <taxon>Bacillales</taxon>
        <taxon>Bacillaceae</taxon>
        <taxon>Halobacillus</taxon>
    </lineage>
</organism>
<protein>
    <submittedName>
        <fullName evidence="2">Metallophosphoesterase</fullName>
    </submittedName>
</protein>
<dbReference type="Proteomes" id="UP000830326">
    <property type="component" value="Chromosome"/>
</dbReference>